<proteinExistence type="predicted"/>
<comment type="caution">
    <text evidence="1">The sequence shown here is derived from an EMBL/GenBank/DDBJ whole genome shotgun (WGS) entry which is preliminary data.</text>
</comment>
<dbReference type="AlphaFoldDB" id="A0A699J4R0"/>
<accession>A0A699J4R0</accession>
<name>A0A699J4R0_TANCI</name>
<organism evidence="1">
    <name type="scientific">Tanacetum cinerariifolium</name>
    <name type="common">Dalmatian daisy</name>
    <name type="synonym">Chrysanthemum cinerariifolium</name>
    <dbReference type="NCBI Taxonomy" id="118510"/>
    <lineage>
        <taxon>Eukaryota</taxon>
        <taxon>Viridiplantae</taxon>
        <taxon>Streptophyta</taxon>
        <taxon>Embryophyta</taxon>
        <taxon>Tracheophyta</taxon>
        <taxon>Spermatophyta</taxon>
        <taxon>Magnoliopsida</taxon>
        <taxon>eudicotyledons</taxon>
        <taxon>Gunneridae</taxon>
        <taxon>Pentapetalae</taxon>
        <taxon>asterids</taxon>
        <taxon>campanulids</taxon>
        <taxon>Asterales</taxon>
        <taxon>Asteraceae</taxon>
        <taxon>Asteroideae</taxon>
        <taxon>Anthemideae</taxon>
        <taxon>Anthemidinae</taxon>
        <taxon>Tanacetum</taxon>
    </lineage>
</organism>
<protein>
    <submittedName>
        <fullName evidence="1">Uncharacterized protein</fullName>
    </submittedName>
</protein>
<evidence type="ECO:0000313" key="1">
    <source>
        <dbReference type="EMBL" id="GFA11804.1"/>
    </source>
</evidence>
<sequence>MSSLRKALAQAIEEFFYERLAEAIRKLRECLRFLQEVNRRTLLLI</sequence>
<dbReference type="EMBL" id="BKCJ010371630">
    <property type="protein sequence ID" value="GFA11804.1"/>
    <property type="molecule type" value="Genomic_DNA"/>
</dbReference>
<reference evidence="1" key="1">
    <citation type="journal article" date="2019" name="Sci. Rep.">
        <title>Draft genome of Tanacetum cinerariifolium, the natural source of mosquito coil.</title>
        <authorList>
            <person name="Yamashiro T."/>
            <person name="Shiraishi A."/>
            <person name="Satake H."/>
            <person name="Nakayama K."/>
        </authorList>
    </citation>
    <scope>NUCLEOTIDE SEQUENCE</scope>
</reference>
<gene>
    <name evidence="1" type="ORF">Tci_583776</name>
</gene>
<feature type="non-terminal residue" evidence="1">
    <location>
        <position position="45"/>
    </location>
</feature>